<dbReference type="GO" id="GO:0008270">
    <property type="term" value="F:zinc ion binding"/>
    <property type="evidence" value="ECO:0007669"/>
    <property type="project" value="InterPro"/>
</dbReference>
<protein>
    <recommendedName>
        <fullName evidence="2">carbonic anhydrase</fullName>
        <ecNumber evidence="2">4.2.1.1</ecNumber>
    </recommendedName>
</protein>
<evidence type="ECO:0000256" key="4">
    <source>
        <dbReference type="ARBA" id="ARBA00022833"/>
    </source>
</evidence>
<comment type="catalytic activity">
    <reaction evidence="6">
        <text>hydrogencarbonate + H(+) = CO2 + H2O</text>
        <dbReference type="Rhea" id="RHEA:10748"/>
        <dbReference type="ChEBI" id="CHEBI:15377"/>
        <dbReference type="ChEBI" id="CHEBI:15378"/>
        <dbReference type="ChEBI" id="CHEBI:16526"/>
        <dbReference type="ChEBI" id="CHEBI:17544"/>
        <dbReference type="EC" id="4.2.1.1"/>
    </reaction>
</comment>
<dbReference type="KEGG" id="ahal:FTX54_005380"/>
<keyword evidence="3 7" id="KW-0479">Metal-binding</keyword>
<keyword evidence="4 7" id="KW-0862">Zinc</keyword>
<dbReference type="InterPro" id="IPR001765">
    <property type="entry name" value="Carbonic_anhydrase"/>
</dbReference>
<accession>A0AAJ8N3L4</accession>
<evidence type="ECO:0000313" key="8">
    <source>
        <dbReference type="EMBL" id="WWD80996.1"/>
    </source>
</evidence>
<feature type="binding site" evidence="7">
    <location>
        <position position="97"/>
    </location>
    <ligand>
        <name>Zn(2+)</name>
        <dbReference type="ChEBI" id="CHEBI:29105"/>
    </ligand>
</feature>
<dbReference type="InterPro" id="IPR036874">
    <property type="entry name" value="Carbonic_anhydrase_sf"/>
</dbReference>
<feature type="binding site" evidence="7">
    <location>
        <position position="100"/>
    </location>
    <ligand>
        <name>Zn(2+)</name>
        <dbReference type="ChEBI" id="CHEBI:29105"/>
    </ligand>
</feature>
<keyword evidence="5" id="KW-0456">Lyase</keyword>
<dbReference type="SUPFAM" id="SSF53056">
    <property type="entry name" value="beta-carbonic anhydrase, cab"/>
    <property type="match status" value="1"/>
</dbReference>
<evidence type="ECO:0000256" key="5">
    <source>
        <dbReference type="ARBA" id="ARBA00023239"/>
    </source>
</evidence>
<dbReference type="RefSeq" id="WP_187254572.1">
    <property type="nucleotide sequence ID" value="NZ_CP144914.1"/>
</dbReference>
<name>A0AAJ8N3L4_9BACI</name>
<sequence length="188" mass="21161">MNRKELETAQQKFKDRQLSENKEYFESLAKGQTPSFFVLACCDSRTDPSTVTGQPLGELFIHRNIANQASQEDEGFQASLYYALHVLKVDYVLVLGHTHCGGVQGTKTASHPEPLENWISPIRDTLSLFEGKAPEDGETLERFNVVKQVENIKHQNVFTSAEREVPVLGALFHIENGTMEWVDIPPES</sequence>
<dbReference type="Gene3D" id="3.40.1050.10">
    <property type="entry name" value="Carbonic anhydrase"/>
    <property type="match status" value="1"/>
</dbReference>
<comment type="similarity">
    <text evidence="1">Belongs to the beta-class carbonic anhydrase family.</text>
</comment>
<evidence type="ECO:0000313" key="9">
    <source>
        <dbReference type="Proteomes" id="UP000321816"/>
    </source>
</evidence>
<evidence type="ECO:0000256" key="3">
    <source>
        <dbReference type="ARBA" id="ARBA00022723"/>
    </source>
</evidence>
<dbReference type="EC" id="4.2.1.1" evidence="2"/>
<dbReference type="PANTHER" id="PTHR11002:SF76">
    <property type="entry name" value="CARBONIC ANHYDRASE"/>
    <property type="match status" value="1"/>
</dbReference>
<feature type="binding site" evidence="7">
    <location>
        <position position="43"/>
    </location>
    <ligand>
        <name>Zn(2+)</name>
        <dbReference type="ChEBI" id="CHEBI:29105"/>
    </ligand>
</feature>
<dbReference type="SMART" id="SM00947">
    <property type="entry name" value="Pro_CA"/>
    <property type="match status" value="1"/>
</dbReference>
<evidence type="ECO:0000256" key="2">
    <source>
        <dbReference type="ARBA" id="ARBA00012925"/>
    </source>
</evidence>
<keyword evidence="9" id="KW-1185">Reference proteome</keyword>
<comment type="cofactor">
    <cofactor evidence="7">
        <name>Zn(2+)</name>
        <dbReference type="ChEBI" id="CHEBI:29105"/>
    </cofactor>
    <text evidence="7">Binds 1 zinc ion per subunit.</text>
</comment>
<dbReference type="GO" id="GO:0004089">
    <property type="term" value="F:carbonate dehydratase activity"/>
    <property type="evidence" value="ECO:0007669"/>
    <property type="project" value="UniProtKB-EC"/>
</dbReference>
<dbReference type="PANTHER" id="PTHR11002">
    <property type="entry name" value="CARBONIC ANHYDRASE"/>
    <property type="match status" value="1"/>
</dbReference>
<dbReference type="Pfam" id="PF00484">
    <property type="entry name" value="Pro_CA"/>
    <property type="match status" value="1"/>
</dbReference>
<evidence type="ECO:0000256" key="1">
    <source>
        <dbReference type="ARBA" id="ARBA00006217"/>
    </source>
</evidence>
<feature type="binding site" evidence="7">
    <location>
        <position position="41"/>
    </location>
    <ligand>
        <name>Zn(2+)</name>
        <dbReference type="ChEBI" id="CHEBI:29105"/>
    </ligand>
</feature>
<evidence type="ECO:0000256" key="7">
    <source>
        <dbReference type="PIRSR" id="PIRSR601765-1"/>
    </source>
</evidence>
<proteinExistence type="inferred from homology"/>
<organism evidence="8 9">
    <name type="scientific">Alkalicoccus halolimnae</name>
    <dbReference type="NCBI Taxonomy" id="1667239"/>
    <lineage>
        <taxon>Bacteria</taxon>
        <taxon>Bacillati</taxon>
        <taxon>Bacillota</taxon>
        <taxon>Bacilli</taxon>
        <taxon>Bacillales</taxon>
        <taxon>Bacillaceae</taxon>
        <taxon>Alkalicoccus</taxon>
    </lineage>
</organism>
<dbReference type="Proteomes" id="UP000321816">
    <property type="component" value="Chromosome"/>
</dbReference>
<dbReference type="AlphaFoldDB" id="A0AAJ8N3L4"/>
<evidence type="ECO:0000256" key="6">
    <source>
        <dbReference type="ARBA" id="ARBA00048348"/>
    </source>
</evidence>
<reference evidence="8 9" key="1">
    <citation type="submission" date="2024-01" db="EMBL/GenBank/DDBJ databases">
        <title>Complete Genome Sequence of Alkalicoccus halolimnae BZ-SZ-XJ29T, a Moderately Halophilic Bacterium Isolated from a Salt Lake.</title>
        <authorList>
            <person name="Zhao B."/>
        </authorList>
    </citation>
    <scope>NUCLEOTIDE SEQUENCE [LARGE SCALE GENOMIC DNA]</scope>
    <source>
        <strain evidence="8 9">BZ-SZ-XJ29</strain>
    </source>
</reference>
<dbReference type="EMBL" id="CP144914">
    <property type="protein sequence ID" value="WWD80996.1"/>
    <property type="molecule type" value="Genomic_DNA"/>
</dbReference>
<gene>
    <name evidence="8" type="ORF">FTX54_005380</name>
</gene>